<dbReference type="PANTHER" id="PTHR22960:SF0">
    <property type="entry name" value="MOLYBDENUM COFACTOR BIOSYNTHESIS PROTEIN 1"/>
    <property type="match status" value="1"/>
</dbReference>
<comment type="function">
    <text evidence="10">Catalyzes the cyclization of GTP to (8S)-3',8-cyclo-7,8-dihydroguanosine 5'-triphosphate.</text>
</comment>
<protein>
    <recommendedName>
        <fullName evidence="10">Probable GTP 3',8-cyclase</fullName>
        <ecNumber evidence="10">4.1.99.22</ecNumber>
    </recommendedName>
    <alternativeName>
        <fullName evidence="10">Molybdenum cofactor biosynthesis protein A</fullName>
    </alternativeName>
</protein>
<dbReference type="GO" id="GO:0005525">
    <property type="term" value="F:GTP binding"/>
    <property type="evidence" value="ECO:0007669"/>
    <property type="project" value="UniProtKB-UniRule"/>
</dbReference>
<keyword evidence="6 10" id="KW-0411">Iron-sulfur</keyword>
<name>E1RE77_METP4</name>
<dbReference type="OrthoDB" id="6925at2157"/>
<feature type="binding site" evidence="10">
    <location>
        <position position="29"/>
    </location>
    <ligand>
        <name>S-adenosyl-L-methionine</name>
        <dbReference type="ChEBI" id="CHEBI:59789"/>
    </ligand>
</feature>
<feature type="binding site" evidence="10">
    <location>
        <position position="30"/>
    </location>
    <ligand>
        <name>[4Fe-4S] cluster</name>
        <dbReference type="ChEBI" id="CHEBI:49883"/>
        <label>1</label>
        <note>4Fe-4S-S-AdoMet</note>
    </ligand>
</feature>
<dbReference type="HAMAP" id="MF_01225_A">
    <property type="entry name" value="MoaA_A"/>
    <property type="match status" value="1"/>
</dbReference>
<evidence type="ECO:0000256" key="10">
    <source>
        <dbReference type="HAMAP-Rule" id="MF_01225"/>
    </source>
</evidence>
<dbReference type="InterPro" id="IPR010505">
    <property type="entry name" value="MoaA_twitch"/>
</dbReference>
<feature type="binding site" evidence="10">
    <location>
        <begin position="248"/>
        <end position="250"/>
    </location>
    <ligand>
        <name>GTP</name>
        <dbReference type="ChEBI" id="CHEBI:37565"/>
    </ligand>
</feature>
<evidence type="ECO:0000259" key="11">
    <source>
        <dbReference type="PROSITE" id="PS51918"/>
    </source>
</evidence>
<keyword evidence="5 10" id="KW-0408">Iron</keyword>
<dbReference type="NCBIfam" id="NF001199">
    <property type="entry name" value="PRK00164.2-1"/>
    <property type="match status" value="1"/>
</dbReference>
<evidence type="ECO:0000256" key="4">
    <source>
        <dbReference type="ARBA" id="ARBA00022741"/>
    </source>
</evidence>
<dbReference type="NCBIfam" id="TIGR02668">
    <property type="entry name" value="moaA_archaeal"/>
    <property type="match status" value="1"/>
</dbReference>
<dbReference type="HOGENOM" id="CLU_009273_0_1_2"/>
<keyword evidence="9 10" id="KW-0456">Lyase</keyword>
<dbReference type="PROSITE" id="PS51918">
    <property type="entry name" value="RADICAL_SAM"/>
    <property type="match status" value="1"/>
</dbReference>
<feature type="binding site" evidence="10">
    <location>
        <position position="16"/>
    </location>
    <ligand>
        <name>GTP</name>
        <dbReference type="ChEBI" id="CHEBI:37565"/>
    </ligand>
</feature>
<comment type="catalytic activity">
    <reaction evidence="10">
        <text>GTP + AH2 + S-adenosyl-L-methionine = (8S)-3',8-cyclo-7,8-dihydroguanosine 5'-triphosphate + 5'-deoxyadenosine + L-methionine + A + H(+)</text>
        <dbReference type="Rhea" id="RHEA:49576"/>
        <dbReference type="ChEBI" id="CHEBI:13193"/>
        <dbReference type="ChEBI" id="CHEBI:15378"/>
        <dbReference type="ChEBI" id="CHEBI:17319"/>
        <dbReference type="ChEBI" id="CHEBI:17499"/>
        <dbReference type="ChEBI" id="CHEBI:37565"/>
        <dbReference type="ChEBI" id="CHEBI:57844"/>
        <dbReference type="ChEBI" id="CHEBI:59789"/>
        <dbReference type="ChEBI" id="CHEBI:131766"/>
        <dbReference type="EC" id="4.1.99.22"/>
    </reaction>
</comment>
<dbReference type="KEGG" id="mpi:Mpet_1280"/>
<dbReference type="GO" id="GO:1904047">
    <property type="term" value="F:S-adenosyl-L-methionine binding"/>
    <property type="evidence" value="ECO:0007669"/>
    <property type="project" value="UniProtKB-UniRule"/>
</dbReference>
<dbReference type="UniPathway" id="UPA00344"/>
<feature type="binding site" evidence="10">
    <location>
        <position position="243"/>
    </location>
    <ligand>
        <name>[4Fe-4S] cluster</name>
        <dbReference type="ChEBI" id="CHEBI:49883"/>
        <label>2</label>
        <note>4Fe-4S-substrate</note>
    </ligand>
</feature>
<evidence type="ECO:0000256" key="1">
    <source>
        <dbReference type="ARBA" id="ARBA00022485"/>
    </source>
</evidence>
<proteinExistence type="inferred from homology"/>
<dbReference type="SMART" id="SM00729">
    <property type="entry name" value="Elp3"/>
    <property type="match status" value="1"/>
</dbReference>
<dbReference type="GO" id="GO:0061799">
    <property type="term" value="F:cyclic pyranopterin monophosphate synthase activity"/>
    <property type="evidence" value="ECO:0007669"/>
    <property type="project" value="TreeGrafter"/>
</dbReference>
<dbReference type="Pfam" id="PF06463">
    <property type="entry name" value="Mob_synth_C"/>
    <property type="match status" value="1"/>
</dbReference>
<dbReference type="STRING" id="679926.Mpet_1280"/>
<keyword evidence="4 10" id="KW-0547">Nucleotide-binding</keyword>
<keyword evidence="1 10" id="KW-0004">4Fe-4S</keyword>
<evidence type="ECO:0000256" key="2">
    <source>
        <dbReference type="ARBA" id="ARBA00022691"/>
    </source>
</evidence>
<dbReference type="GeneID" id="9743746"/>
<dbReference type="CDD" id="cd01335">
    <property type="entry name" value="Radical_SAM"/>
    <property type="match status" value="1"/>
</dbReference>
<dbReference type="InterPro" id="IPR013485">
    <property type="entry name" value="MoaA_arc"/>
</dbReference>
<dbReference type="Pfam" id="PF04055">
    <property type="entry name" value="Radical_SAM"/>
    <property type="match status" value="1"/>
</dbReference>
<dbReference type="SFLD" id="SFLDS00029">
    <property type="entry name" value="Radical_SAM"/>
    <property type="match status" value="1"/>
</dbReference>
<dbReference type="InterPro" id="IPR013785">
    <property type="entry name" value="Aldolase_TIM"/>
</dbReference>
<dbReference type="Proteomes" id="UP000006565">
    <property type="component" value="Chromosome"/>
</dbReference>
<feature type="binding site" evidence="10">
    <location>
        <position position="115"/>
    </location>
    <ligand>
        <name>S-adenosyl-L-methionine</name>
        <dbReference type="ChEBI" id="CHEBI:59789"/>
    </ligand>
</feature>
<evidence type="ECO:0000256" key="8">
    <source>
        <dbReference type="ARBA" id="ARBA00023150"/>
    </source>
</evidence>
<feature type="binding site" evidence="10">
    <location>
        <position position="91"/>
    </location>
    <ligand>
        <name>GTP</name>
        <dbReference type="ChEBI" id="CHEBI:37565"/>
    </ligand>
</feature>
<dbReference type="InterPro" id="IPR006638">
    <property type="entry name" value="Elp3/MiaA/NifB-like_rSAM"/>
</dbReference>
<evidence type="ECO:0000256" key="3">
    <source>
        <dbReference type="ARBA" id="ARBA00022723"/>
    </source>
</evidence>
<keyword evidence="8 10" id="KW-0501">Molybdenum cofactor biosynthesis</keyword>
<dbReference type="CDD" id="cd21117">
    <property type="entry name" value="Twitch_MoaA"/>
    <property type="match status" value="1"/>
</dbReference>
<dbReference type="RefSeq" id="WP_013329217.1">
    <property type="nucleotide sequence ID" value="NC_014507.1"/>
</dbReference>
<dbReference type="Gene3D" id="3.20.20.70">
    <property type="entry name" value="Aldolase class I"/>
    <property type="match status" value="1"/>
</dbReference>
<dbReference type="AlphaFoldDB" id="E1RE77"/>
<keyword evidence="3 10" id="KW-0479">Metal-binding</keyword>
<dbReference type="GO" id="GO:0051539">
    <property type="term" value="F:4 iron, 4 sulfur cluster binding"/>
    <property type="evidence" value="ECO:0007669"/>
    <property type="project" value="UniProtKB-UniRule"/>
</dbReference>
<comment type="similarity">
    <text evidence="10">Belongs to the radical SAM superfamily. MoaA family.</text>
</comment>
<dbReference type="PANTHER" id="PTHR22960">
    <property type="entry name" value="MOLYBDOPTERIN COFACTOR SYNTHESIS PROTEIN A"/>
    <property type="match status" value="1"/>
</dbReference>
<dbReference type="EMBL" id="CP002117">
    <property type="protein sequence ID" value="ADN36040.1"/>
    <property type="molecule type" value="Genomic_DNA"/>
</dbReference>
<dbReference type="GO" id="GO:0006777">
    <property type="term" value="P:Mo-molybdopterin cofactor biosynthetic process"/>
    <property type="evidence" value="ECO:0007669"/>
    <property type="project" value="UniProtKB-UniRule"/>
</dbReference>
<evidence type="ECO:0000313" key="12">
    <source>
        <dbReference type="EMBL" id="ADN36040.1"/>
    </source>
</evidence>
<dbReference type="SFLD" id="SFLDG01383">
    <property type="entry name" value="cyclic_pyranopterin_phosphate"/>
    <property type="match status" value="1"/>
</dbReference>
<feature type="domain" description="Radical SAM core" evidence="11">
    <location>
        <begin position="7"/>
        <end position="230"/>
    </location>
</feature>
<feature type="binding site" evidence="10">
    <location>
        <position position="63"/>
    </location>
    <ligand>
        <name>GTP</name>
        <dbReference type="ChEBI" id="CHEBI:37565"/>
    </ligand>
</feature>
<feature type="binding site" evidence="10">
    <location>
        <position position="27"/>
    </location>
    <ligand>
        <name>[4Fe-4S] cluster</name>
        <dbReference type="ChEBI" id="CHEBI:49883"/>
        <label>1</label>
        <note>4Fe-4S-S-AdoMet</note>
    </ligand>
</feature>
<evidence type="ECO:0000256" key="7">
    <source>
        <dbReference type="ARBA" id="ARBA00023134"/>
    </source>
</evidence>
<dbReference type="GO" id="GO:0046872">
    <property type="term" value="F:metal ion binding"/>
    <property type="evidence" value="ECO:0007669"/>
    <property type="project" value="UniProtKB-KW"/>
</dbReference>
<dbReference type="GO" id="GO:0061798">
    <property type="term" value="F:GTP 3',8'-cyclase activity"/>
    <property type="evidence" value="ECO:0007669"/>
    <property type="project" value="UniProtKB-UniRule"/>
</dbReference>
<evidence type="ECO:0000313" key="13">
    <source>
        <dbReference type="Proteomes" id="UP000006565"/>
    </source>
</evidence>
<keyword evidence="2 10" id="KW-0949">S-adenosyl-L-methionine</keyword>
<dbReference type="SFLD" id="SFLDG01067">
    <property type="entry name" value="SPASM/twitch_domain_containing"/>
    <property type="match status" value="1"/>
</dbReference>
<dbReference type="InterPro" id="IPR050105">
    <property type="entry name" value="MoCo_biosynth_MoaA/MoaC"/>
</dbReference>
<keyword evidence="7 10" id="KW-0342">GTP-binding</keyword>
<feature type="binding site" evidence="10">
    <location>
        <position position="152"/>
    </location>
    <ligand>
        <name>GTP</name>
        <dbReference type="ChEBI" id="CHEBI:37565"/>
    </ligand>
</feature>
<feature type="binding site" evidence="10">
    <location>
        <position position="246"/>
    </location>
    <ligand>
        <name>[4Fe-4S] cluster</name>
        <dbReference type="ChEBI" id="CHEBI:49883"/>
        <label>2</label>
        <note>4Fe-4S-substrate</note>
    </ligand>
</feature>
<comment type="cofactor">
    <cofactor evidence="10">
        <name>[4Fe-4S] cluster</name>
        <dbReference type="ChEBI" id="CHEBI:49883"/>
    </cofactor>
    <text evidence="10">Binds 2 [4Fe-4S] clusters. Binds 1 [4Fe-4S] cluster coordinated with 3 cysteines and an exchangeable S-adenosyl-L-methionine and 1 [4Fe-4S] cluster coordinated with 3 cysteines and the GTP-derived substrate.</text>
</comment>
<dbReference type="SUPFAM" id="SSF102114">
    <property type="entry name" value="Radical SAM enzymes"/>
    <property type="match status" value="1"/>
</dbReference>
<dbReference type="SFLD" id="SFLDG01386">
    <property type="entry name" value="main_SPASM_domain-containing"/>
    <property type="match status" value="1"/>
</dbReference>
<comment type="pathway">
    <text evidence="10">Cofactor biosynthesis; molybdopterin biosynthesis.</text>
</comment>
<reference evidence="12 13" key="1">
    <citation type="journal article" date="2010" name="Stand. Genomic Sci.">
        <title>Complete genome sequence of Methanoplanus petrolearius type strain (SEBR 4847).</title>
        <authorList>
            <person name="Brambilla E."/>
            <person name="Djao O.D."/>
            <person name="Daligault H."/>
            <person name="Lapidus A."/>
            <person name="Lucas S."/>
            <person name="Hammon N."/>
            <person name="Nolan M."/>
            <person name="Tice H."/>
            <person name="Cheng J.F."/>
            <person name="Han C."/>
            <person name="Tapia R."/>
            <person name="Goodwin L."/>
            <person name="Pitluck S."/>
            <person name="Liolios K."/>
            <person name="Ivanova N."/>
            <person name="Mavromatis K."/>
            <person name="Mikhailova N."/>
            <person name="Pati A."/>
            <person name="Chen A."/>
            <person name="Palaniappan K."/>
            <person name="Land M."/>
            <person name="Hauser L."/>
            <person name="Chang Y.J."/>
            <person name="Jeffries C.D."/>
            <person name="Rohde M."/>
            <person name="Spring S."/>
            <person name="Sikorski J."/>
            <person name="Goker M."/>
            <person name="Woyke T."/>
            <person name="Bristow J."/>
            <person name="Eisen J.A."/>
            <person name="Markowitz V."/>
            <person name="Hugenholtz P."/>
            <person name="Kyrpides N.C."/>
            <person name="Klenk H.P."/>
        </authorList>
    </citation>
    <scope>NUCLEOTIDE SEQUENCE [LARGE SCALE GENOMIC DNA]</scope>
    <source>
        <strain evidence="13">DSM 11571 / OCM 486 / SEBR 4847</strain>
    </source>
</reference>
<feature type="binding site" evidence="10">
    <location>
        <position position="67"/>
    </location>
    <ligand>
        <name>S-adenosyl-L-methionine</name>
        <dbReference type="ChEBI" id="CHEBI:59789"/>
    </ligand>
</feature>
<evidence type="ECO:0000256" key="9">
    <source>
        <dbReference type="ARBA" id="ARBA00023239"/>
    </source>
</evidence>
<dbReference type="InterPro" id="IPR058240">
    <property type="entry name" value="rSAM_sf"/>
</dbReference>
<organism evidence="12 13">
    <name type="scientific">Methanolacinia petrolearia (strain DSM 11571 / OCM 486 / SEBR 4847)</name>
    <name type="common">Methanoplanus petrolearius</name>
    <dbReference type="NCBI Taxonomy" id="679926"/>
    <lineage>
        <taxon>Archaea</taxon>
        <taxon>Methanobacteriati</taxon>
        <taxon>Methanobacteriota</taxon>
        <taxon>Stenosarchaea group</taxon>
        <taxon>Methanomicrobia</taxon>
        <taxon>Methanomicrobiales</taxon>
        <taxon>Methanomicrobiaceae</taxon>
        <taxon>Methanolacinia</taxon>
    </lineage>
</organism>
<keyword evidence="13" id="KW-1185">Reference proteome</keyword>
<feature type="binding site" evidence="10">
    <location>
        <position position="260"/>
    </location>
    <ligand>
        <name>[4Fe-4S] cluster</name>
        <dbReference type="ChEBI" id="CHEBI:49883"/>
        <label>2</label>
        <note>4Fe-4S-substrate</note>
    </ligand>
</feature>
<gene>
    <name evidence="10" type="primary">moaA</name>
    <name evidence="12" type="ordered locus">Mpet_1280</name>
</gene>
<dbReference type="InterPro" id="IPR007197">
    <property type="entry name" value="rSAM"/>
</dbReference>
<accession>E1RE77</accession>
<dbReference type="InterPro" id="IPR040064">
    <property type="entry name" value="MoaA-like"/>
</dbReference>
<evidence type="ECO:0000256" key="6">
    <source>
        <dbReference type="ARBA" id="ARBA00023014"/>
    </source>
</evidence>
<comment type="caution">
    <text evidence="10">Lacks conserved residue(s) required for the propagation of feature annotation.</text>
</comment>
<dbReference type="eggNOG" id="arCOG00930">
    <property type="taxonomic scope" value="Archaea"/>
</dbReference>
<feature type="binding site" evidence="10">
    <location>
        <position position="23"/>
    </location>
    <ligand>
        <name>[4Fe-4S] cluster</name>
        <dbReference type="ChEBI" id="CHEBI:49883"/>
        <label>1</label>
        <note>4Fe-4S-S-AdoMet</note>
    </ligand>
</feature>
<evidence type="ECO:0000256" key="5">
    <source>
        <dbReference type="ARBA" id="ARBA00023004"/>
    </source>
</evidence>
<dbReference type="EC" id="4.1.99.22" evidence="10"/>
<sequence length="294" mass="33477">MEHLIDRYNRPVTNLRISLTPKCNLKCSYCHREGEKKSGGEISKEDLREIFSVAELFNINSVKLTGGEPLLRKDICEIISMIPESMQSSLTTNGTLLADCAHELKQAGLSRVNVSIDSLNRERYKEISGVDSLDKVLAGIDAALKEGLTPVKLNVVMLNGINDSEIEDFIEFAKTKENLILQFIELMDFSSGECKGFDINKLEEDLKARSKTIITRRMHHRKKYCLEGAEIEIVKPMHNNEFCSHCNRLRITSDGFLKPCLLRNDNHIDIRGKRGREMEDLFRAAVDAREPFFK</sequence>